<dbReference type="PANTHER" id="PTHR42951:SF4">
    <property type="entry name" value="ACYL-COENZYME A THIOESTERASE MBLAC2"/>
    <property type="match status" value="1"/>
</dbReference>
<sequence>MKHKLFFILIFLVYKGNNAQSAEEVYKSKDLKIIQLTENTFVHVSYLETEDYGKVGCNGLVFQNNGETAVFDTPVTNAASKELIDWIKEYLNSKVAAVIVTHSHEDCLGGLKVFHEAGITSYASQLTCEFAKEADQVVPQNSFKGKLSTKVGNERVQSLFFGEGHTKDNIVGYVPTENVLFGGCLIKAKGAGKGYIKESNLKEWPKTVKKVKSTLTDIKFVVPGHGKYGGTNLLDYTITMFKNEM</sequence>
<dbReference type="KEGG" id="spon:HME9304_03340"/>
<dbReference type="InterPro" id="IPR001279">
    <property type="entry name" value="Metallo-B-lactamas"/>
</dbReference>
<dbReference type="InterPro" id="IPR050855">
    <property type="entry name" value="NDM-1-like"/>
</dbReference>
<reference evidence="14 15" key="1">
    <citation type="submission" date="2018-06" db="EMBL/GenBank/DDBJ databases">
        <title>Spongiibacterium sp. HME9304 Genome sequencing and assembly.</title>
        <authorList>
            <person name="Kang H."/>
            <person name="Kim H."/>
            <person name="Joh K."/>
        </authorList>
    </citation>
    <scope>NUCLEOTIDE SEQUENCE [LARGE SCALE GENOMIC DNA]</scope>
    <source>
        <strain evidence="14 15">HME9304</strain>
    </source>
</reference>
<dbReference type="InterPro" id="IPR036866">
    <property type="entry name" value="RibonucZ/Hydroxyglut_hydro"/>
</dbReference>
<evidence type="ECO:0000256" key="2">
    <source>
        <dbReference type="ARBA" id="ARBA00001947"/>
    </source>
</evidence>
<evidence type="ECO:0000313" key="14">
    <source>
        <dbReference type="EMBL" id="AWX46307.1"/>
    </source>
</evidence>
<dbReference type="SMART" id="SM00849">
    <property type="entry name" value="Lactamase_B"/>
    <property type="match status" value="1"/>
</dbReference>
<comment type="similarity">
    <text evidence="4">Belongs to the metallo-beta-lactamase superfamily. Class-B beta-lactamase family.</text>
</comment>
<dbReference type="RefSeq" id="WP_112379603.1">
    <property type="nucleotide sequence ID" value="NZ_CP030104.1"/>
</dbReference>
<keyword evidence="9" id="KW-0574">Periplasm</keyword>
<evidence type="ECO:0000256" key="10">
    <source>
        <dbReference type="ARBA" id="ARBA00022801"/>
    </source>
</evidence>
<evidence type="ECO:0000256" key="5">
    <source>
        <dbReference type="ARBA" id="ARBA00011245"/>
    </source>
</evidence>
<evidence type="ECO:0000256" key="4">
    <source>
        <dbReference type="ARBA" id="ARBA00005250"/>
    </source>
</evidence>
<keyword evidence="7" id="KW-0479">Metal-binding</keyword>
<evidence type="ECO:0000256" key="7">
    <source>
        <dbReference type="ARBA" id="ARBA00022723"/>
    </source>
</evidence>
<dbReference type="Pfam" id="PF00753">
    <property type="entry name" value="Lactamase_B"/>
    <property type="match status" value="1"/>
</dbReference>
<keyword evidence="12" id="KW-0046">Antibiotic resistance</keyword>
<dbReference type="GO" id="GO:0017001">
    <property type="term" value="P:antibiotic catabolic process"/>
    <property type="evidence" value="ECO:0007669"/>
    <property type="project" value="InterPro"/>
</dbReference>
<comment type="cofactor">
    <cofactor evidence="2">
        <name>Zn(2+)</name>
        <dbReference type="ChEBI" id="CHEBI:29105"/>
    </cofactor>
</comment>
<dbReference type="GO" id="GO:0046677">
    <property type="term" value="P:response to antibiotic"/>
    <property type="evidence" value="ECO:0007669"/>
    <property type="project" value="UniProtKB-KW"/>
</dbReference>
<comment type="catalytic activity">
    <reaction evidence="1">
        <text>a beta-lactam + H2O = a substituted beta-amino acid</text>
        <dbReference type="Rhea" id="RHEA:20401"/>
        <dbReference type="ChEBI" id="CHEBI:15377"/>
        <dbReference type="ChEBI" id="CHEBI:35627"/>
        <dbReference type="ChEBI" id="CHEBI:140347"/>
        <dbReference type="EC" id="3.5.2.6"/>
    </reaction>
</comment>
<evidence type="ECO:0000256" key="11">
    <source>
        <dbReference type="ARBA" id="ARBA00022833"/>
    </source>
</evidence>
<dbReference type="Proteomes" id="UP000248536">
    <property type="component" value="Chromosome"/>
</dbReference>
<dbReference type="GO" id="GO:0042597">
    <property type="term" value="C:periplasmic space"/>
    <property type="evidence" value="ECO:0007669"/>
    <property type="project" value="UniProtKB-SubCell"/>
</dbReference>
<dbReference type="Gene3D" id="3.60.15.10">
    <property type="entry name" value="Ribonuclease Z/Hydroxyacylglutathione hydrolase-like"/>
    <property type="match status" value="1"/>
</dbReference>
<dbReference type="NCBIfam" id="NF012229">
    <property type="entry name" value="bla_class_B_core"/>
    <property type="match status" value="1"/>
</dbReference>
<proteinExistence type="inferred from homology"/>
<evidence type="ECO:0000259" key="13">
    <source>
        <dbReference type="SMART" id="SM00849"/>
    </source>
</evidence>
<name>A0A2Z4LYA9_9FLAO</name>
<organism evidence="14 15">
    <name type="scientific">Flagellimonas maritima</name>
    <dbReference type="NCBI Taxonomy" id="1383885"/>
    <lineage>
        <taxon>Bacteria</taxon>
        <taxon>Pseudomonadati</taxon>
        <taxon>Bacteroidota</taxon>
        <taxon>Flavobacteriia</taxon>
        <taxon>Flavobacteriales</taxon>
        <taxon>Flavobacteriaceae</taxon>
        <taxon>Flagellimonas</taxon>
    </lineage>
</organism>
<evidence type="ECO:0000256" key="3">
    <source>
        <dbReference type="ARBA" id="ARBA00004418"/>
    </source>
</evidence>
<dbReference type="GO" id="GO:0008800">
    <property type="term" value="F:beta-lactamase activity"/>
    <property type="evidence" value="ECO:0007669"/>
    <property type="project" value="UniProtKB-EC"/>
</dbReference>
<evidence type="ECO:0000256" key="6">
    <source>
        <dbReference type="ARBA" id="ARBA00012865"/>
    </source>
</evidence>
<keyword evidence="8" id="KW-0732">Signal</keyword>
<feature type="domain" description="Metallo-beta-lactamase" evidence="13">
    <location>
        <begin position="56"/>
        <end position="225"/>
    </location>
</feature>
<protein>
    <recommendedName>
        <fullName evidence="6">beta-lactamase</fullName>
        <ecNumber evidence="6">3.5.2.6</ecNumber>
    </recommendedName>
</protein>
<dbReference type="AlphaFoldDB" id="A0A2Z4LYA9"/>
<dbReference type="OrthoDB" id="9769598at2"/>
<evidence type="ECO:0000256" key="8">
    <source>
        <dbReference type="ARBA" id="ARBA00022729"/>
    </source>
</evidence>
<dbReference type="GO" id="GO:0008270">
    <property type="term" value="F:zinc ion binding"/>
    <property type="evidence" value="ECO:0007669"/>
    <property type="project" value="InterPro"/>
</dbReference>
<dbReference type="CDD" id="cd16302">
    <property type="entry name" value="CcrA-like_MBL-B1"/>
    <property type="match status" value="1"/>
</dbReference>
<evidence type="ECO:0000256" key="1">
    <source>
        <dbReference type="ARBA" id="ARBA00001526"/>
    </source>
</evidence>
<dbReference type="PANTHER" id="PTHR42951">
    <property type="entry name" value="METALLO-BETA-LACTAMASE DOMAIN-CONTAINING"/>
    <property type="match status" value="1"/>
</dbReference>
<comment type="subunit">
    <text evidence="5">Monomer.</text>
</comment>
<dbReference type="EC" id="3.5.2.6" evidence="6"/>
<keyword evidence="15" id="KW-1185">Reference proteome</keyword>
<dbReference type="EMBL" id="CP030104">
    <property type="protein sequence ID" value="AWX46307.1"/>
    <property type="molecule type" value="Genomic_DNA"/>
</dbReference>
<evidence type="ECO:0000256" key="12">
    <source>
        <dbReference type="ARBA" id="ARBA00023251"/>
    </source>
</evidence>
<gene>
    <name evidence="14" type="primary">bla2</name>
    <name evidence="14" type="ORF">HME9304_03340</name>
</gene>
<dbReference type="InterPro" id="IPR001018">
    <property type="entry name" value="Beta-lactamase_class-B_CS"/>
</dbReference>
<evidence type="ECO:0000256" key="9">
    <source>
        <dbReference type="ARBA" id="ARBA00022764"/>
    </source>
</evidence>
<comment type="subcellular location">
    <subcellularLocation>
        <location evidence="3">Periplasm</location>
    </subcellularLocation>
</comment>
<dbReference type="PROSITE" id="PS00744">
    <property type="entry name" value="BETA_LACTAMASE_B_2"/>
    <property type="match status" value="1"/>
</dbReference>
<dbReference type="SUPFAM" id="SSF56281">
    <property type="entry name" value="Metallo-hydrolase/oxidoreductase"/>
    <property type="match status" value="1"/>
</dbReference>
<keyword evidence="10 14" id="KW-0378">Hydrolase</keyword>
<keyword evidence="11" id="KW-0862">Zinc</keyword>
<accession>A0A2Z4LYA9</accession>
<dbReference type="NCBIfam" id="NF033088">
    <property type="entry name" value="bla_subclass_B1"/>
    <property type="match status" value="1"/>
</dbReference>
<evidence type="ECO:0000313" key="15">
    <source>
        <dbReference type="Proteomes" id="UP000248536"/>
    </source>
</evidence>
<dbReference type="InterPro" id="IPR058199">
    <property type="entry name" value="BlaB//VIM/IMP-1"/>
</dbReference>